<feature type="compositionally biased region" description="Pro residues" evidence="23">
    <location>
        <begin position="95"/>
        <end position="111"/>
    </location>
</feature>
<comment type="catalytic activity">
    <reaction evidence="18">
        <text>an N(1)-methyladenosine in tRNA + 2-oxoglutarate + O2 = an adenosine in tRNA + formaldehyde + succinate + CO2</text>
        <dbReference type="Rhea" id="RHEA:54576"/>
        <dbReference type="Rhea" id="RHEA-COMP:10242"/>
        <dbReference type="Rhea" id="RHEA-COMP:12312"/>
        <dbReference type="ChEBI" id="CHEBI:15379"/>
        <dbReference type="ChEBI" id="CHEBI:16526"/>
        <dbReference type="ChEBI" id="CHEBI:16810"/>
        <dbReference type="ChEBI" id="CHEBI:16842"/>
        <dbReference type="ChEBI" id="CHEBI:30031"/>
        <dbReference type="ChEBI" id="CHEBI:74411"/>
        <dbReference type="ChEBI" id="CHEBI:74491"/>
    </reaction>
</comment>
<evidence type="ECO:0000256" key="22">
    <source>
        <dbReference type="ARBA" id="ARBA00049565"/>
    </source>
</evidence>
<dbReference type="EMBL" id="BRYB01002612">
    <property type="protein sequence ID" value="GMI22625.1"/>
    <property type="molecule type" value="Genomic_DNA"/>
</dbReference>
<evidence type="ECO:0000256" key="10">
    <source>
        <dbReference type="ARBA" id="ARBA00023004"/>
    </source>
</evidence>
<keyword evidence="9" id="KW-0560">Oxidoreductase</keyword>
<evidence type="ECO:0000256" key="12">
    <source>
        <dbReference type="ARBA" id="ARBA00030404"/>
    </source>
</evidence>
<proteinExistence type="inferred from homology"/>
<organism evidence="25 26">
    <name type="scientific">Tetraparma gracilis</name>
    <dbReference type="NCBI Taxonomy" id="2962635"/>
    <lineage>
        <taxon>Eukaryota</taxon>
        <taxon>Sar</taxon>
        <taxon>Stramenopiles</taxon>
        <taxon>Ochrophyta</taxon>
        <taxon>Bolidophyceae</taxon>
        <taxon>Parmales</taxon>
        <taxon>Triparmaceae</taxon>
        <taxon>Tetraparma</taxon>
    </lineage>
</organism>
<evidence type="ECO:0000256" key="19">
    <source>
        <dbReference type="ARBA" id="ARBA00048158"/>
    </source>
</evidence>
<evidence type="ECO:0000256" key="17">
    <source>
        <dbReference type="ARBA" id="ARBA00046452"/>
    </source>
</evidence>
<feature type="region of interest" description="Disordered" evidence="23">
    <location>
        <begin position="62"/>
        <end position="119"/>
    </location>
</feature>
<evidence type="ECO:0000256" key="1">
    <source>
        <dbReference type="ARBA" id="ARBA00004324"/>
    </source>
</evidence>
<dbReference type="PANTHER" id="PTHR31291:SF2">
    <property type="entry name" value="ALPHA-KETOGLUTARATE-DEPENDENT DIOXYGENASE FTO"/>
    <property type="match status" value="1"/>
</dbReference>
<evidence type="ECO:0000256" key="3">
    <source>
        <dbReference type="ARBA" id="ARBA00006264"/>
    </source>
</evidence>
<comment type="subcellular location">
    <subcellularLocation>
        <location evidence="2">Cytoplasm</location>
    </subcellularLocation>
    <subcellularLocation>
        <location evidence="1">Nucleus speckle</location>
    </subcellularLocation>
</comment>
<dbReference type="EC" id="1.14.11.53" evidence="4"/>
<dbReference type="Gene3D" id="1.20.58.1470">
    <property type="entry name" value="FTO C-terminal domain"/>
    <property type="match status" value="1"/>
</dbReference>
<evidence type="ECO:0000256" key="8">
    <source>
        <dbReference type="ARBA" id="ARBA00022964"/>
    </source>
</evidence>
<evidence type="ECO:0000259" key="24">
    <source>
        <dbReference type="SMART" id="SM01223"/>
    </source>
</evidence>
<gene>
    <name evidence="25" type="ORF">TeGR_g7870</name>
</gene>
<evidence type="ECO:0000256" key="15">
    <source>
        <dbReference type="ARBA" id="ARBA00032169"/>
    </source>
</evidence>
<evidence type="ECO:0000256" key="14">
    <source>
        <dbReference type="ARBA" id="ARBA00030557"/>
    </source>
</evidence>
<comment type="similarity">
    <text evidence="3">Belongs to the fto family.</text>
</comment>
<dbReference type="SMART" id="SM01223">
    <property type="entry name" value="FTO_NTD"/>
    <property type="match status" value="1"/>
</dbReference>
<evidence type="ECO:0000256" key="13">
    <source>
        <dbReference type="ARBA" id="ARBA00030546"/>
    </source>
</evidence>
<feature type="region of interest" description="Disordered" evidence="23">
    <location>
        <begin position="305"/>
        <end position="341"/>
    </location>
</feature>
<evidence type="ECO:0000256" key="2">
    <source>
        <dbReference type="ARBA" id="ARBA00004496"/>
    </source>
</evidence>
<keyword evidence="8" id="KW-0223">Dioxygenase</keyword>
<keyword evidence="7" id="KW-0479">Metal-binding</keyword>
<evidence type="ECO:0000256" key="11">
    <source>
        <dbReference type="ARBA" id="ARBA00023242"/>
    </source>
</evidence>
<dbReference type="Pfam" id="PF12934">
    <property type="entry name" value="FTO_CTD"/>
    <property type="match status" value="1"/>
</dbReference>
<comment type="catalytic activity">
    <reaction evidence="19">
        <text>an N(6)-methyladenosine in mRNA + 2-oxoglutarate + O2 = an adenosine in mRNA + formaldehyde + succinate + CO2</text>
        <dbReference type="Rhea" id="RHEA:49520"/>
        <dbReference type="Rhea" id="RHEA-COMP:12414"/>
        <dbReference type="Rhea" id="RHEA-COMP:12417"/>
        <dbReference type="ChEBI" id="CHEBI:15379"/>
        <dbReference type="ChEBI" id="CHEBI:16526"/>
        <dbReference type="ChEBI" id="CHEBI:16810"/>
        <dbReference type="ChEBI" id="CHEBI:16842"/>
        <dbReference type="ChEBI" id="CHEBI:30031"/>
        <dbReference type="ChEBI" id="CHEBI:74411"/>
        <dbReference type="ChEBI" id="CHEBI:74449"/>
        <dbReference type="EC" id="1.14.11.53"/>
    </reaction>
</comment>
<keyword evidence="26" id="KW-1185">Reference proteome</keyword>
<evidence type="ECO:0000256" key="6">
    <source>
        <dbReference type="ARBA" id="ARBA00022490"/>
    </source>
</evidence>
<comment type="subunit">
    <text evidence="17">Monomer. May also exist as homodimer.</text>
</comment>
<dbReference type="PANTHER" id="PTHR31291">
    <property type="entry name" value="ALPHA-KETOGLUTARATE-DEPENDENT DIOXYGENASE FTO"/>
    <property type="match status" value="1"/>
</dbReference>
<evidence type="ECO:0000256" key="16">
    <source>
        <dbReference type="ARBA" id="ARBA00032950"/>
    </source>
</evidence>
<dbReference type="Gene3D" id="2.60.120.590">
    <property type="entry name" value="Alpha-ketoglutarate-dependent dioxygenase AlkB-like"/>
    <property type="match status" value="2"/>
</dbReference>
<comment type="catalytic activity">
    <reaction evidence="20">
        <text>a 5'-end (N(7)-methyl 5'-triphosphoguanosine)-(N(6),2'-O-dimethyladenosine) in U6 snRNA + 2-oxoglutarate + O2 = a 5'-end (N(7)-methyl 5'-triphosphoguanosine)-(2'-O-methyladenosine) in U6 snRNA + formaldehyde + succinate + CO2</text>
        <dbReference type="Rhea" id="RHEA:57904"/>
        <dbReference type="Rhea" id="RHEA-COMP:15030"/>
        <dbReference type="Rhea" id="RHEA-COMP:15031"/>
        <dbReference type="ChEBI" id="CHEBI:15379"/>
        <dbReference type="ChEBI" id="CHEBI:16526"/>
        <dbReference type="ChEBI" id="CHEBI:16810"/>
        <dbReference type="ChEBI" id="CHEBI:16842"/>
        <dbReference type="ChEBI" id="CHEBI:30031"/>
        <dbReference type="ChEBI" id="CHEBI:85958"/>
        <dbReference type="ChEBI" id="CHEBI:85959"/>
    </reaction>
</comment>
<sequence length="623" mass="67657">MDSLRAFLSSGPQPRSLCISALSSADSAPGDRPERARKFLKALAKKKVLSFDAGLEDGEVEWLGAKEKRGAPPAEQPGTKKKRKPALPAAAAARAPPPSAPAAGYPPPHPVPSSAGKFLTPSSPHYPPVLSTSYSGFLLSPSSSLPPALHSSLRASLSSLSPLFSHDLTQPMGPGTPLAATKVSRVLLGEAGITYKYLGLRMFAVPWGGGGGAGGIREGGEELAGRAREEGGRLGKGGSAAFNVALCNRMDTAGCLGRTMRMQLKEEREFGMGKVSVSWHADSSLEDGSTIAVYVAHMMEGKEGERVWEGTPEGQERRRKLEKRRRKEAKKAGEEPGEPRPWQVALRVVRDAEGPGSRGGGSKKSDDEVTPAVCVPMGDGDVYYMLGDFNHHHQHAVLAGDACTRFTATYRVGRTDGHTFESIRGRCLAALESPPPCEAAEGADRWHEEALALAEVEFEWVRQFYVQGEKHRASHGWWAGPMKELEGLWGRLNDLVLGRVDYLVQLAREGGGERIGKVLEAGNTVKADLLKRHGLRLSWASRCEDKAFQKVDEGYAPIPCPIDEVLGRERERMGELDDALRKLADAKPPKMCHMFVKFGDCKKRTCKRVHQGGVWKVDKWVKE</sequence>
<dbReference type="InterPro" id="IPR032868">
    <property type="entry name" value="FTO"/>
</dbReference>
<dbReference type="InterPro" id="IPR037151">
    <property type="entry name" value="AlkB-like_sf"/>
</dbReference>
<dbReference type="InterPro" id="IPR024367">
    <property type="entry name" value="FTO_cat_dom"/>
</dbReference>
<evidence type="ECO:0000256" key="18">
    <source>
        <dbReference type="ARBA" id="ARBA00047457"/>
    </source>
</evidence>
<comment type="caution">
    <text evidence="25">The sequence shown here is derived from an EMBL/GenBank/DDBJ whole genome shotgun (WGS) entry which is preliminary data.</text>
</comment>
<reference evidence="25 26" key="1">
    <citation type="journal article" date="2023" name="Commun. Biol.">
        <title>Genome analysis of Parmales, the sister group of diatoms, reveals the evolutionary specialization of diatoms from phago-mixotrophs to photoautotrophs.</title>
        <authorList>
            <person name="Ban H."/>
            <person name="Sato S."/>
            <person name="Yoshikawa S."/>
            <person name="Yamada K."/>
            <person name="Nakamura Y."/>
            <person name="Ichinomiya M."/>
            <person name="Sato N."/>
            <person name="Blanc-Mathieu R."/>
            <person name="Endo H."/>
            <person name="Kuwata A."/>
            <person name="Ogata H."/>
        </authorList>
    </citation>
    <scope>NUCLEOTIDE SEQUENCE [LARGE SCALE GENOMIC DNA]</scope>
</reference>
<protein>
    <recommendedName>
        <fullName evidence="5">Alpha-ketoglutarate-dependent dioxygenase FTO</fullName>
        <ecNumber evidence="4">1.14.11.53</ecNumber>
    </recommendedName>
    <alternativeName>
        <fullName evidence="12">U6 small nuclear RNA (2'-O-methyladenosine-N(6)-)-demethylase FTO</fullName>
    </alternativeName>
    <alternativeName>
        <fullName evidence="13">U6 small nuclear RNA N(6)-methyladenosine-demethylase FTO</fullName>
    </alternativeName>
    <alternativeName>
        <fullName evidence="15">mRNA (2'-O-methyladenosine-N(6)-)-demethylase FTO</fullName>
    </alternativeName>
    <alternativeName>
        <fullName evidence="16">mRNA N(6)-methyladenosine demethylase FTO</fullName>
    </alternativeName>
    <alternativeName>
        <fullName evidence="14">tRNA N1-methyl adenine demethylase FTO</fullName>
    </alternativeName>
</protein>
<dbReference type="Pfam" id="PF12933">
    <property type="entry name" value="FTO_NTD"/>
    <property type="match status" value="2"/>
</dbReference>
<evidence type="ECO:0000313" key="26">
    <source>
        <dbReference type="Proteomes" id="UP001165060"/>
    </source>
</evidence>
<evidence type="ECO:0000256" key="4">
    <source>
        <dbReference type="ARBA" id="ARBA00012931"/>
    </source>
</evidence>
<comment type="catalytic activity">
    <reaction evidence="22">
        <text>a 5'-end (N(7)-methyl 5'-triphosphoguanosine)-(N(6),2'-O-dimethyladenosine) in mRNA + 2-oxoglutarate + O2 = a 5'-end (N(7)-methyl 5'-triphosphoguanosine)-(2'-O-methyladenosine) in mRNA + formaldehyde + succinate + CO2</text>
        <dbReference type="Rhea" id="RHEA:57896"/>
        <dbReference type="Rhea" id="RHEA-COMP:11518"/>
        <dbReference type="Rhea" id="RHEA-COMP:11519"/>
        <dbReference type="ChEBI" id="CHEBI:15379"/>
        <dbReference type="ChEBI" id="CHEBI:16526"/>
        <dbReference type="ChEBI" id="CHEBI:16810"/>
        <dbReference type="ChEBI" id="CHEBI:16842"/>
        <dbReference type="ChEBI" id="CHEBI:30031"/>
        <dbReference type="ChEBI" id="CHEBI:85958"/>
        <dbReference type="ChEBI" id="CHEBI:85959"/>
    </reaction>
</comment>
<evidence type="ECO:0000256" key="23">
    <source>
        <dbReference type="SAM" id="MobiDB-lite"/>
    </source>
</evidence>
<evidence type="ECO:0000256" key="5">
    <source>
        <dbReference type="ARBA" id="ARBA00013477"/>
    </source>
</evidence>
<dbReference type="InterPro" id="IPR024366">
    <property type="entry name" value="FTO_C"/>
</dbReference>
<evidence type="ECO:0000256" key="9">
    <source>
        <dbReference type="ARBA" id="ARBA00023002"/>
    </source>
</evidence>
<keyword evidence="11" id="KW-0539">Nucleus</keyword>
<keyword evidence="10" id="KW-0408">Iron</keyword>
<feature type="compositionally biased region" description="Basic residues" evidence="23">
    <location>
        <begin position="317"/>
        <end position="329"/>
    </location>
</feature>
<evidence type="ECO:0000256" key="20">
    <source>
        <dbReference type="ARBA" id="ARBA00048582"/>
    </source>
</evidence>
<dbReference type="InterPro" id="IPR038413">
    <property type="entry name" value="FTO_C_sf"/>
</dbReference>
<accession>A0ABQ6MAB6</accession>
<feature type="domain" description="Alpha-ketoglutarate-dependent dioxygenase FTO catalytic" evidence="24">
    <location>
        <begin position="123"/>
        <end position="415"/>
    </location>
</feature>
<comment type="catalytic activity">
    <reaction evidence="21">
        <text>N(6)-methyladenosine in U6 snRNA + 2-oxoglutarate + O2 = adenosine in U6 snRNA + formaldehyde + succinate + CO2</text>
        <dbReference type="Rhea" id="RHEA:57900"/>
        <dbReference type="Rhea" id="RHEA-COMP:13573"/>
        <dbReference type="Rhea" id="RHEA-COMP:13574"/>
        <dbReference type="ChEBI" id="CHEBI:15379"/>
        <dbReference type="ChEBI" id="CHEBI:16526"/>
        <dbReference type="ChEBI" id="CHEBI:16810"/>
        <dbReference type="ChEBI" id="CHEBI:16842"/>
        <dbReference type="ChEBI" id="CHEBI:30031"/>
        <dbReference type="ChEBI" id="CHEBI:74411"/>
        <dbReference type="ChEBI" id="CHEBI:74449"/>
    </reaction>
</comment>
<evidence type="ECO:0000256" key="21">
    <source>
        <dbReference type="ARBA" id="ARBA00049056"/>
    </source>
</evidence>
<dbReference type="Proteomes" id="UP001165060">
    <property type="component" value="Unassembled WGS sequence"/>
</dbReference>
<name>A0ABQ6MAB6_9STRA</name>
<evidence type="ECO:0000313" key="25">
    <source>
        <dbReference type="EMBL" id="GMI22625.1"/>
    </source>
</evidence>
<keyword evidence="6" id="KW-0963">Cytoplasm</keyword>
<evidence type="ECO:0000256" key="7">
    <source>
        <dbReference type="ARBA" id="ARBA00022723"/>
    </source>
</evidence>